<feature type="region of interest" description="Disordered" evidence="1">
    <location>
        <begin position="34"/>
        <end position="87"/>
    </location>
</feature>
<evidence type="ECO:0000313" key="2">
    <source>
        <dbReference type="EMBL" id="GMN62867.1"/>
    </source>
</evidence>
<proteinExistence type="predicted"/>
<evidence type="ECO:0000313" key="3">
    <source>
        <dbReference type="Proteomes" id="UP001187192"/>
    </source>
</evidence>
<gene>
    <name evidence="2" type="ORF">TIFTF001_031920</name>
</gene>
<dbReference type="EMBL" id="BTGU01000136">
    <property type="protein sequence ID" value="GMN62867.1"/>
    <property type="molecule type" value="Genomic_DNA"/>
</dbReference>
<comment type="caution">
    <text evidence="2">The sequence shown here is derived from an EMBL/GenBank/DDBJ whole genome shotgun (WGS) entry which is preliminary data.</text>
</comment>
<feature type="compositionally biased region" description="Polar residues" evidence="1">
    <location>
        <begin position="34"/>
        <end position="65"/>
    </location>
</feature>
<dbReference type="AlphaFoldDB" id="A0AA88DVK2"/>
<name>A0AA88DVK2_FICCA</name>
<organism evidence="2 3">
    <name type="scientific">Ficus carica</name>
    <name type="common">Common fig</name>
    <dbReference type="NCBI Taxonomy" id="3494"/>
    <lineage>
        <taxon>Eukaryota</taxon>
        <taxon>Viridiplantae</taxon>
        <taxon>Streptophyta</taxon>
        <taxon>Embryophyta</taxon>
        <taxon>Tracheophyta</taxon>
        <taxon>Spermatophyta</taxon>
        <taxon>Magnoliopsida</taxon>
        <taxon>eudicotyledons</taxon>
        <taxon>Gunneridae</taxon>
        <taxon>Pentapetalae</taxon>
        <taxon>rosids</taxon>
        <taxon>fabids</taxon>
        <taxon>Rosales</taxon>
        <taxon>Moraceae</taxon>
        <taxon>Ficeae</taxon>
        <taxon>Ficus</taxon>
    </lineage>
</organism>
<dbReference type="Proteomes" id="UP001187192">
    <property type="component" value="Unassembled WGS sequence"/>
</dbReference>
<reference evidence="2" key="1">
    <citation type="submission" date="2023-07" db="EMBL/GenBank/DDBJ databases">
        <title>draft genome sequence of fig (Ficus carica).</title>
        <authorList>
            <person name="Takahashi T."/>
            <person name="Nishimura K."/>
        </authorList>
    </citation>
    <scope>NUCLEOTIDE SEQUENCE</scope>
</reference>
<keyword evidence="3" id="KW-1185">Reference proteome</keyword>
<sequence>MLVGSQIFFPLNSFAVKFWWQKAITRYQTPFPTSTPWNQTQQIETPNTHESISPTHTPATTKTSPNPTPPLASPQAESTTAPLLDTLPLRPFTAPSSDLRCAVSRPLSSDYCAVTSFTIPSLRRCQYFAVAIYYQSPP</sequence>
<evidence type="ECO:0000256" key="1">
    <source>
        <dbReference type="SAM" id="MobiDB-lite"/>
    </source>
</evidence>
<accession>A0AA88DVK2</accession>
<protein>
    <submittedName>
        <fullName evidence="2">Uncharacterized protein</fullName>
    </submittedName>
</protein>